<dbReference type="PRINTS" id="PR00326">
    <property type="entry name" value="GTP1OBG"/>
</dbReference>
<protein>
    <recommendedName>
        <fullName evidence="1">TrmE-type G domain-containing protein</fullName>
    </recommendedName>
</protein>
<keyword evidence="3" id="KW-1185">Reference proteome</keyword>
<dbReference type="Gene3D" id="1.20.120.430">
    <property type="entry name" value="tRNA modification GTPase MnmE domain 2"/>
    <property type="match status" value="1"/>
</dbReference>
<evidence type="ECO:0000313" key="2">
    <source>
        <dbReference type="EMBL" id="BDV32683.1"/>
    </source>
</evidence>
<dbReference type="NCBIfam" id="TIGR00231">
    <property type="entry name" value="small_GTP"/>
    <property type="match status" value="1"/>
</dbReference>
<name>A0ABM8E3V9_9HYPH</name>
<feature type="domain" description="TrmE-type G" evidence="1">
    <location>
        <begin position="66"/>
        <end position="208"/>
    </location>
</feature>
<dbReference type="InterPro" id="IPR006073">
    <property type="entry name" value="GTP-bd"/>
</dbReference>
<dbReference type="Pfam" id="PF12631">
    <property type="entry name" value="MnmE_helical"/>
    <property type="match status" value="1"/>
</dbReference>
<evidence type="ECO:0000259" key="1">
    <source>
        <dbReference type="PROSITE" id="PS51709"/>
    </source>
</evidence>
<dbReference type="PROSITE" id="PS51709">
    <property type="entry name" value="G_TRME"/>
    <property type="match status" value="1"/>
</dbReference>
<dbReference type="PANTHER" id="PTHR42714:SF2">
    <property type="entry name" value="TRNA MODIFICATION GTPASE GTPBP3, MITOCHONDRIAL"/>
    <property type="match status" value="1"/>
</dbReference>
<evidence type="ECO:0000313" key="3">
    <source>
        <dbReference type="Proteomes" id="UP001317629"/>
    </source>
</evidence>
<sequence>MRREVERWRAALIEALALVEAELDFSDESDVGSFDQARLRQLLEPLLVEMHAALKAAPASERMREGFLVMILGAPNAGKSTLLNALACRDLAIVSPTPGTTRDMIEAHLDVVGLPVTFVDTAGLRDAADEIERIGVDRVLERIGTADLVLWLSPDAHEPKPEMAAHVDVLKVATKTDLTPAPAGWLGISAETGSGVDTLLKDVGEFARQRLGDGASALLIRERHRTAISAAAACLGSALGAEKDLEFIAEDLRSAGRALGRIVGAVDVEDVLEAVFARFCIGK</sequence>
<dbReference type="SUPFAM" id="SSF52540">
    <property type="entry name" value="P-loop containing nucleoside triphosphate hydrolases"/>
    <property type="match status" value="1"/>
</dbReference>
<dbReference type="EMBL" id="AP027142">
    <property type="protein sequence ID" value="BDV32683.1"/>
    <property type="molecule type" value="Genomic_DNA"/>
</dbReference>
<dbReference type="InterPro" id="IPR031168">
    <property type="entry name" value="G_TrmE"/>
</dbReference>
<dbReference type="PANTHER" id="PTHR42714">
    <property type="entry name" value="TRNA MODIFICATION GTPASE GTPBP3"/>
    <property type="match status" value="1"/>
</dbReference>
<reference evidence="2 3" key="1">
    <citation type="journal article" date="2023" name="Int. J. Syst. Evol. Microbiol.">
        <title>Methylocystis iwaonis sp. nov., a type II methane-oxidizing bacterium from surface soil of a rice paddy field in Japan, and emended description of the genus Methylocystis (ex Whittenbury et al. 1970) Bowman et al. 1993.</title>
        <authorList>
            <person name="Kaise H."/>
            <person name="Sawadogo J.B."/>
            <person name="Alam M.S."/>
            <person name="Ueno C."/>
            <person name="Dianou D."/>
            <person name="Shinjo R."/>
            <person name="Asakawa S."/>
        </authorList>
    </citation>
    <scope>NUCLEOTIDE SEQUENCE [LARGE SCALE GENOMIC DNA]</scope>
    <source>
        <strain evidence="2 3">SS37A-Re</strain>
    </source>
</reference>
<dbReference type="Pfam" id="PF01926">
    <property type="entry name" value="MMR_HSR1"/>
    <property type="match status" value="1"/>
</dbReference>
<accession>A0ABM8E3V9</accession>
<dbReference type="InterPro" id="IPR025867">
    <property type="entry name" value="MnmE_helical"/>
</dbReference>
<organism evidence="2 3">
    <name type="scientific">Methylocystis iwaonis</name>
    <dbReference type="NCBI Taxonomy" id="2885079"/>
    <lineage>
        <taxon>Bacteria</taxon>
        <taxon>Pseudomonadati</taxon>
        <taxon>Pseudomonadota</taxon>
        <taxon>Alphaproteobacteria</taxon>
        <taxon>Hyphomicrobiales</taxon>
        <taxon>Methylocystaceae</taxon>
        <taxon>Methylocystis</taxon>
    </lineage>
</organism>
<dbReference type="InterPro" id="IPR027417">
    <property type="entry name" value="P-loop_NTPase"/>
</dbReference>
<dbReference type="Gene3D" id="3.40.50.300">
    <property type="entry name" value="P-loop containing nucleotide triphosphate hydrolases"/>
    <property type="match status" value="1"/>
</dbReference>
<dbReference type="CDD" id="cd04164">
    <property type="entry name" value="trmE"/>
    <property type="match status" value="1"/>
</dbReference>
<gene>
    <name evidence="2" type="ORF">SS37A_02120</name>
</gene>
<dbReference type="Proteomes" id="UP001317629">
    <property type="component" value="Chromosome"/>
</dbReference>
<dbReference type="InterPro" id="IPR027368">
    <property type="entry name" value="MnmE_dom2"/>
</dbReference>
<dbReference type="InterPro" id="IPR005225">
    <property type="entry name" value="Small_GTP-bd"/>
</dbReference>
<dbReference type="SUPFAM" id="SSF116878">
    <property type="entry name" value="TrmE connector domain"/>
    <property type="match status" value="1"/>
</dbReference>
<proteinExistence type="predicted"/>